<protein>
    <submittedName>
        <fullName evidence="1">Uncharacterized protein</fullName>
    </submittedName>
</protein>
<accession>A0A3S5BCN1</accession>
<sequence>MRVLPFRVEVLREEIRSSVPPEDQLSTGFTGRFMLTLFPRQSRSIPVPRKQRQHESSSKASRQLVFWWT</sequence>
<organism evidence="1 2">
    <name type="scientific">Protopolystoma xenopodis</name>
    <dbReference type="NCBI Taxonomy" id="117903"/>
    <lineage>
        <taxon>Eukaryota</taxon>
        <taxon>Metazoa</taxon>
        <taxon>Spiralia</taxon>
        <taxon>Lophotrochozoa</taxon>
        <taxon>Platyhelminthes</taxon>
        <taxon>Monogenea</taxon>
        <taxon>Polyopisthocotylea</taxon>
        <taxon>Polystomatidea</taxon>
        <taxon>Polystomatidae</taxon>
        <taxon>Protopolystoma</taxon>
    </lineage>
</organism>
<reference evidence="1" key="1">
    <citation type="submission" date="2018-11" db="EMBL/GenBank/DDBJ databases">
        <authorList>
            <consortium name="Pathogen Informatics"/>
        </authorList>
    </citation>
    <scope>NUCLEOTIDE SEQUENCE</scope>
</reference>
<evidence type="ECO:0000313" key="1">
    <source>
        <dbReference type="EMBL" id="VEL43005.1"/>
    </source>
</evidence>
<dbReference type="AlphaFoldDB" id="A0A3S5BCN1"/>
<dbReference type="Proteomes" id="UP000784294">
    <property type="component" value="Unassembled WGS sequence"/>
</dbReference>
<proteinExistence type="predicted"/>
<gene>
    <name evidence="1" type="ORF">PXEA_LOCUS36445</name>
</gene>
<evidence type="ECO:0000313" key="2">
    <source>
        <dbReference type="Proteomes" id="UP000784294"/>
    </source>
</evidence>
<keyword evidence="2" id="KW-1185">Reference proteome</keyword>
<comment type="caution">
    <text evidence="1">The sequence shown here is derived from an EMBL/GenBank/DDBJ whole genome shotgun (WGS) entry which is preliminary data.</text>
</comment>
<dbReference type="EMBL" id="CAAALY010278152">
    <property type="protein sequence ID" value="VEL43005.1"/>
    <property type="molecule type" value="Genomic_DNA"/>
</dbReference>
<name>A0A3S5BCN1_9PLAT</name>